<gene>
    <name evidence="1" type="ORF">LIER_16573</name>
</gene>
<dbReference type="EMBL" id="BAABME010003720">
    <property type="protein sequence ID" value="GAA0159895.1"/>
    <property type="molecule type" value="Genomic_DNA"/>
</dbReference>
<evidence type="ECO:0000313" key="2">
    <source>
        <dbReference type="Proteomes" id="UP001454036"/>
    </source>
</evidence>
<dbReference type="PANTHER" id="PTHR31755">
    <property type="entry name" value="FOLATE RECEPTOR-LIKE"/>
    <property type="match status" value="1"/>
</dbReference>
<dbReference type="AlphaFoldDB" id="A0AAV3Q7I8"/>
<organism evidence="1 2">
    <name type="scientific">Lithospermum erythrorhizon</name>
    <name type="common">Purple gromwell</name>
    <name type="synonym">Lithospermum officinale var. erythrorhizon</name>
    <dbReference type="NCBI Taxonomy" id="34254"/>
    <lineage>
        <taxon>Eukaryota</taxon>
        <taxon>Viridiplantae</taxon>
        <taxon>Streptophyta</taxon>
        <taxon>Embryophyta</taxon>
        <taxon>Tracheophyta</taxon>
        <taxon>Spermatophyta</taxon>
        <taxon>Magnoliopsida</taxon>
        <taxon>eudicotyledons</taxon>
        <taxon>Gunneridae</taxon>
        <taxon>Pentapetalae</taxon>
        <taxon>asterids</taxon>
        <taxon>lamiids</taxon>
        <taxon>Boraginales</taxon>
        <taxon>Boraginaceae</taxon>
        <taxon>Boraginoideae</taxon>
        <taxon>Lithospermeae</taxon>
        <taxon>Lithospermum</taxon>
    </lineage>
</organism>
<dbReference type="GO" id="GO:0009941">
    <property type="term" value="C:chloroplast envelope"/>
    <property type="evidence" value="ECO:0007669"/>
    <property type="project" value="TreeGrafter"/>
</dbReference>
<reference evidence="1 2" key="1">
    <citation type="submission" date="2024-01" db="EMBL/GenBank/DDBJ databases">
        <title>The complete chloroplast genome sequence of Lithospermum erythrorhizon: insights into the phylogenetic relationship among Boraginaceae species and the maternal lineages of purple gromwells.</title>
        <authorList>
            <person name="Okada T."/>
            <person name="Watanabe K."/>
        </authorList>
    </citation>
    <scope>NUCLEOTIDE SEQUENCE [LARGE SCALE GENOMIC DNA]</scope>
</reference>
<name>A0AAV3Q7I8_LITER</name>
<accession>A0AAV3Q7I8</accession>
<keyword evidence="2" id="KW-1185">Reference proteome</keyword>
<sequence>MTLSIRPSLTSLKFSFASGYTVCLPPYRKLSILHLGTGSVQAITIAKSQTCSVRAFAENTIATPNEFASEHDAILGNEDKDTNEDIEVLNGHKMTRVCDKLIDVFMVDKPSPNEWRKLLAFSREWDDIRPHFFKRCEDRAESEMDPNMKYKLSRLGRKLKEVDGDIQRHNELLQIIRKSPSNINDIISKRRKDFTKEFFVHVNTVAESYYDNPTEQNAVAKVGNLCLEAVHAFDAATESKDALIAAEMKLQDIISAPSLDAACRKIDDLAAKNQLDSALVLMIAKAWSAAKESDMTKGEVKDVLYHLYTTARGNLQRLVPKEVRIAKYLLTIKDPEELMGGLNDAFTPGEELEGKDEDCLYTTPDKLHTWIGAVVDAYHLSREGTLIREARDLMNPEIIKKLEEIRKLIQDKFM</sequence>
<comment type="caution">
    <text evidence="1">The sequence shown here is derived from an EMBL/GenBank/DDBJ whole genome shotgun (WGS) entry which is preliminary data.</text>
</comment>
<protein>
    <submittedName>
        <fullName evidence="1">Uncharacterized protein</fullName>
    </submittedName>
</protein>
<dbReference type="GO" id="GO:0009535">
    <property type="term" value="C:chloroplast thylakoid membrane"/>
    <property type="evidence" value="ECO:0007669"/>
    <property type="project" value="TreeGrafter"/>
</dbReference>
<dbReference type="InterPro" id="IPR040320">
    <property type="entry name" value="At4g37920-like"/>
</dbReference>
<dbReference type="Proteomes" id="UP001454036">
    <property type="component" value="Unassembled WGS sequence"/>
</dbReference>
<evidence type="ECO:0000313" key="1">
    <source>
        <dbReference type="EMBL" id="GAA0159895.1"/>
    </source>
</evidence>
<dbReference type="PANTHER" id="PTHR31755:SF3">
    <property type="entry name" value="EXOCYST COMPLEX COMPONENT SEC6"/>
    <property type="match status" value="1"/>
</dbReference>
<proteinExistence type="predicted"/>